<feature type="compositionally biased region" description="Basic and acidic residues" evidence="1">
    <location>
        <begin position="143"/>
        <end position="165"/>
    </location>
</feature>
<dbReference type="KEGG" id="pbap:Pla133_17840"/>
<keyword evidence="2" id="KW-0472">Membrane</keyword>
<evidence type="ECO:0000256" key="2">
    <source>
        <dbReference type="SAM" id="Phobius"/>
    </source>
</evidence>
<dbReference type="SUPFAM" id="SSF54106">
    <property type="entry name" value="LysM domain"/>
    <property type="match status" value="1"/>
</dbReference>
<keyword evidence="2" id="KW-1133">Transmembrane helix</keyword>
<evidence type="ECO:0000313" key="4">
    <source>
        <dbReference type="EMBL" id="QDU66708.1"/>
    </source>
</evidence>
<dbReference type="Gene3D" id="3.10.350.10">
    <property type="entry name" value="LysM domain"/>
    <property type="match status" value="2"/>
</dbReference>
<dbReference type="CDD" id="cd00118">
    <property type="entry name" value="LysM"/>
    <property type="match status" value="2"/>
</dbReference>
<accession>A0A518BIA5</accession>
<proteinExistence type="predicted"/>
<evidence type="ECO:0000313" key="5">
    <source>
        <dbReference type="Proteomes" id="UP000316921"/>
    </source>
</evidence>
<dbReference type="Proteomes" id="UP000316921">
    <property type="component" value="Chromosome"/>
</dbReference>
<dbReference type="PANTHER" id="PTHR34700:SF4">
    <property type="entry name" value="PHAGE-LIKE ELEMENT PBSX PROTEIN XKDP"/>
    <property type="match status" value="1"/>
</dbReference>
<feature type="compositionally biased region" description="Basic and acidic residues" evidence="1">
    <location>
        <begin position="54"/>
        <end position="66"/>
    </location>
</feature>
<feature type="domain" description="LysM" evidence="3">
    <location>
        <begin position="317"/>
        <end position="364"/>
    </location>
</feature>
<protein>
    <submittedName>
        <fullName evidence="4">LysM domain/BON superfamily protein</fullName>
    </submittedName>
</protein>
<keyword evidence="2" id="KW-0812">Transmembrane</keyword>
<dbReference type="Pfam" id="PF01476">
    <property type="entry name" value="LysM"/>
    <property type="match status" value="2"/>
</dbReference>
<evidence type="ECO:0000256" key="1">
    <source>
        <dbReference type="SAM" id="MobiDB-lite"/>
    </source>
</evidence>
<dbReference type="AlphaFoldDB" id="A0A518BIA5"/>
<gene>
    <name evidence="4" type="ORF">Pla133_17840</name>
</gene>
<feature type="transmembrane region" description="Helical" evidence="2">
    <location>
        <begin position="7"/>
        <end position="25"/>
    </location>
</feature>
<keyword evidence="5" id="KW-1185">Reference proteome</keyword>
<feature type="compositionally biased region" description="Low complexity" evidence="1">
    <location>
        <begin position="85"/>
        <end position="98"/>
    </location>
</feature>
<dbReference type="SMART" id="SM00257">
    <property type="entry name" value="LysM"/>
    <property type="match status" value="2"/>
</dbReference>
<dbReference type="InterPro" id="IPR052196">
    <property type="entry name" value="Bact_Kbp"/>
</dbReference>
<dbReference type="PROSITE" id="PS51782">
    <property type="entry name" value="LYSM"/>
    <property type="match status" value="2"/>
</dbReference>
<feature type="compositionally biased region" description="Low complexity" evidence="1">
    <location>
        <begin position="287"/>
        <end position="310"/>
    </location>
</feature>
<evidence type="ECO:0000259" key="3">
    <source>
        <dbReference type="PROSITE" id="PS51782"/>
    </source>
</evidence>
<organism evidence="4 5">
    <name type="scientific">Engelhardtia mirabilis</name>
    <dbReference type="NCBI Taxonomy" id="2528011"/>
    <lineage>
        <taxon>Bacteria</taxon>
        <taxon>Pseudomonadati</taxon>
        <taxon>Planctomycetota</taxon>
        <taxon>Planctomycetia</taxon>
        <taxon>Planctomycetia incertae sedis</taxon>
        <taxon>Engelhardtia</taxon>
    </lineage>
</organism>
<dbReference type="PANTHER" id="PTHR34700">
    <property type="entry name" value="POTASSIUM BINDING PROTEIN KBP"/>
    <property type="match status" value="1"/>
</dbReference>
<name>A0A518BIA5_9BACT</name>
<feature type="domain" description="LysM" evidence="3">
    <location>
        <begin position="216"/>
        <end position="263"/>
    </location>
</feature>
<dbReference type="EMBL" id="CP036287">
    <property type="protein sequence ID" value="QDU66708.1"/>
    <property type="molecule type" value="Genomic_DNA"/>
</dbReference>
<reference evidence="4 5" key="1">
    <citation type="submission" date="2019-02" db="EMBL/GenBank/DDBJ databases">
        <title>Deep-cultivation of Planctomycetes and their phenomic and genomic characterization uncovers novel biology.</title>
        <authorList>
            <person name="Wiegand S."/>
            <person name="Jogler M."/>
            <person name="Boedeker C."/>
            <person name="Pinto D."/>
            <person name="Vollmers J."/>
            <person name="Rivas-Marin E."/>
            <person name="Kohn T."/>
            <person name="Peeters S.H."/>
            <person name="Heuer A."/>
            <person name="Rast P."/>
            <person name="Oberbeckmann S."/>
            <person name="Bunk B."/>
            <person name="Jeske O."/>
            <person name="Meyerdierks A."/>
            <person name="Storesund J.E."/>
            <person name="Kallscheuer N."/>
            <person name="Luecker S."/>
            <person name="Lage O.M."/>
            <person name="Pohl T."/>
            <person name="Merkel B.J."/>
            <person name="Hornburger P."/>
            <person name="Mueller R.-W."/>
            <person name="Bruemmer F."/>
            <person name="Labrenz M."/>
            <person name="Spormann A.M."/>
            <person name="Op den Camp H."/>
            <person name="Overmann J."/>
            <person name="Amann R."/>
            <person name="Jetten M.S.M."/>
            <person name="Mascher T."/>
            <person name="Medema M.H."/>
            <person name="Devos D.P."/>
            <person name="Kaster A.-K."/>
            <person name="Ovreas L."/>
            <person name="Rohde M."/>
            <person name="Galperin M.Y."/>
            <person name="Jogler C."/>
        </authorList>
    </citation>
    <scope>NUCLEOTIDE SEQUENCE [LARGE SCALE GENOMIC DNA]</scope>
    <source>
        <strain evidence="4 5">Pla133</strain>
    </source>
</reference>
<dbReference type="InterPro" id="IPR036779">
    <property type="entry name" value="LysM_dom_sf"/>
</dbReference>
<dbReference type="RefSeq" id="WP_145064522.1">
    <property type="nucleotide sequence ID" value="NZ_CP036287.1"/>
</dbReference>
<sequence length="381" mass="38768" precursor="true">MQEIERYGLITLLFLVVSAVAVSLWDGSDSNATSEGGPLPLVADVDQAQVGRDSAARENRRRESERLTSGAPVAEPTGPAGNASAQTRGTAATAATGAGEERGQRGPGAADSEANRLANARSAGAVPQDGSRGEAPSPTWSPDGRRLTPADADKDPAPTASEREALLAARAAAESNRTGDRREGPVSPVGDGTVERPGARKTAGAHGLGGAANAPLQVKLPEGETLSHLAQRYLGKASRWQEIAAANPTLNPDNVLAGTLVTIPRTDDSVPAAAPSSSGRDADSKSAEPSASLAESARAKTAAADKAQGAGMPSGTRAYVVARGDSAWKIAERELGSGARYVELAALNPSLNLDRLTEGATLYLPLGAVASNGPGRRSGVR</sequence>
<feature type="region of interest" description="Disordered" evidence="1">
    <location>
        <begin position="29"/>
        <end position="211"/>
    </location>
</feature>
<feature type="compositionally biased region" description="Low complexity" evidence="1">
    <location>
        <begin position="166"/>
        <end position="175"/>
    </location>
</feature>
<dbReference type="InterPro" id="IPR018392">
    <property type="entry name" value="LysM"/>
</dbReference>
<feature type="region of interest" description="Disordered" evidence="1">
    <location>
        <begin position="266"/>
        <end position="313"/>
    </location>
</feature>